<keyword evidence="3" id="KW-1185">Reference proteome</keyword>
<dbReference type="Proteomes" id="UP000092932">
    <property type="component" value="Chromosome"/>
</dbReference>
<dbReference type="RefSeq" id="WP_084001555.1">
    <property type="nucleotide sequence ID" value="NZ_CP016591.1"/>
</dbReference>
<feature type="transmembrane region" description="Helical" evidence="1">
    <location>
        <begin position="81"/>
        <end position="99"/>
    </location>
</feature>
<keyword evidence="1" id="KW-1133">Transmembrane helix</keyword>
<feature type="transmembrane region" description="Helical" evidence="1">
    <location>
        <begin position="21"/>
        <end position="42"/>
    </location>
</feature>
<dbReference type="EMBL" id="CP016591">
    <property type="protein sequence ID" value="ANY19174.1"/>
    <property type="molecule type" value="Genomic_DNA"/>
</dbReference>
<proteinExistence type="predicted"/>
<dbReference type="STRING" id="692370.A6F68_00643"/>
<feature type="transmembrane region" description="Helical" evidence="1">
    <location>
        <begin position="111"/>
        <end position="133"/>
    </location>
</feature>
<evidence type="ECO:0000313" key="2">
    <source>
        <dbReference type="EMBL" id="ANY19174.1"/>
    </source>
</evidence>
<feature type="transmembrane region" description="Helical" evidence="1">
    <location>
        <begin position="228"/>
        <end position="249"/>
    </location>
</feature>
<feature type="transmembrane region" description="Helical" evidence="1">
    <location>
        <begin position="261"/>
        <end position="280"/>
    </location>
</feature>
<feature type="transmembrane region" description="Helical" evidence="1">
    <location>
        <begin position="190"/>
        <end position="216"/>
    </location>
</feature>
<dbReference type="PATRIC" id="fig|692370.5.peg.656"/>
<evidence type="ECO:0000256" key="1">
    <source>
        <dbReference type="SAM" id="Phobius"/>
    </source>
</evidence>
<dbReference type="KEGG" id="ado:A6F68_00643"/>
<organism evidence="2 3">
    <name type="scientific">Tsuneonella dongtanensis</name>
    <dbReference type="NCBI Taxonomy" id="692370"/>
    <lineage>
        <taxon>Bacteria</taxon>
        <taxon>Pseudomonadati</taxon>
        <taxon>Pseudomonadota</taxon>
        <taxon>Alphaproteobacteria</taxon>
        <taxon>Sphingomonadales</taxon>
        <taxon>Erythrobacteraceae</taxon>
        <taxon>Tsuneonella</taxon>
    </lineage>
</organism>
<evidence type="ECO:0000313" key="3">
    <source>
        <dbReference type="Proteomes" id="UP000092932"/>
    </source>
</evidence>
<dbReference type="AlphaFoldDB" id="A0A1B2AAQ2"/>
<feature type="transmembrane region" description="Helical" evidence="1">
    <location>
        <begin position="429"/>
        <end position="451"/>
    </location>
</feature>
<gene>
    <name evidence="2" type="ORF">A6F68_00643</name>
</gene>
<protein>
    <submittedName>
        <fullName evidence="2">Uncharacterized protein</fullName>
    </submittedName>
</protein>
<feature type="transmembrane region" description="Helical" evidence="1">
    <location>
        <begin position="379"/>
        <end position="408"/>
    </location>
</feature>
<feature type="transmembrane region" description="Helical" evidence="1">
    <location>
        <begin position="292"/>
        <end position="310"/>
    </location>
</feature>
<reference evidence="2 3" key="1">
    <citation type="submission" date="2016-07" db="EMBL/GenBank/DDBJ databases">
        <title>Complete genome sequence of Altererythrobacter dongtanensis KCTC 22672, a type strain with esterase isolated from tidal flat.</title>
        <authorList>
            <person name="Cheng H."/>
            <person name="Wu Y.-H."/>
            <person name="Zhou P."/>
            <person name="Huo Y.-Y."/>
            <person name="Wang C.-S."/>
            <person name="Xu X.-W."/>
        </authorList>
    </citation>
    <scope>NUCLEOTIDE SEQUENCE [LARGE SCALE GENOMIC DNA]</scope>
    <source>
        <strain evidence="2 3">KCTC 22672</strain>
    </source>
</reference>
<dbReference type="OrthoDB" id="1082056at2"/>
<sequence>MSIFVERRRPAFTPDLLLRVVLAWAMISALLLVTNLAAILAYRFPDPDDTLRLIQVRDLIAGQSWFDVTQYRIDAANGGVAMHWSRLVDLPIAALILLLKGMVGPDAAEMTALIAIPLLTFGVALLLAGRIAWRLLGDEAAGFACLAMALSVPVIEQLRPMRIDHHGWQIVCALAVMNALMARRPIFGGWIAGLVMAIWLAISIEGLPLVAAICGITAIRWLRDRHESAWFVGTMQGLAAGSLGVFALTRGFGDLAQHCDAISPVHIGTFVIGAFAATGMARLEPLPRFAQLAGFGLIAGLGFVTLQSFAPACTTGAFSQLDPLAHAFWYTGVGEGLSVWDQTLDVALQVVIPPMVALVACVKLAGRSGGWLRGWWHDYALVLLAAFAVSLFVVRAGAVAGALSAVPLGWQVREWLRSARNRRRPAKRALVMAGMALALLPAMPLTLLTLARPAQASIGSVAGPRVSACRIGDSADLLNALPPGEILAPLDIGPQLLLETHHSVVATGHHRGGAGMHTAIAAFLGNPEAARTALAKRGTRYIALCPDLAEPARYLAAAPEGFMADLLDHRAPAWLDPVSVDGSGRLEIYRIRD</sequence>
<accession>A0A1B2AAQ2</accession>
<name>A0A1B2AAQ2_9SPHN</name>
<keyword evidence="1" id="KW-0472">Membrane</keyword>
<keyword evidence="1" id="KW-0812">Transmembrane</keyword>